<dbReference type="AlphaFoldDB" id="A0A9P1MFA1"/>
<evidence type="ECO:0000313" key="1">
    <source>
        <dbReference type="EMBL" id="CAI4218578.1"/>
    </source>
</evidence>
<comment type="caution">
    <text evidence="1">The sequence shown here is derived from an EMBL/GenBank/DDBJ whole genome shotgun (WGS) entry which is preliminary data.</text>
</comment>
<dbReference type="PANTHER" id="PTHR21521">
    <property type="entry name" value="AMUN, ISOFORM A"/>
    <property type="match status" value="1"/>
</dbReference>
<protein>
    <submittedName>
        <fullName evidence="1">Uncharacterized protein</fullName>
    </submittedName>
</protein>
<organism evidence="1 2">
    <name type="scientific">Parascedosporium putredinis</name>
    <dbReference type="NCBI Taxonomy" id="1442378"/>
    <lineage>
        <taxon>Eukaryota</taxon>
        <taxon>Fungi</taxon>
        <taxon>Dikarya</taxon>
        <taxon>Ascomycota</taxon>
        <taxon>Pezizomycotina</taxon>
        <taxon>Sordariomycetes</taxon>
        <taxon>Hypocreomycetidae</taxon>
        <taxon>Microascales</taxon>
        <taxon>Microascaceae</taxon>
        <taxon>Parascedosporium</taxon>
    </lineage>
</organism>
<dbReference type="EMBL" id="CALLCH030000018">
    <property type="protein sequence ID" value="CAI4218578.1"/>
    <property type="molecule type" value="Genomic_DNA"/>
</dbReference>
<dbReference type="Proteomes" id="UP000838763">
    <property type="component" value="Unassembled WGS sequence"/>
</dbReference>
<keyword evidence="2" id="KW-1185">Reference proteome</keyword>
<name>A0A9P1MFA1_9PEZI</name>
<reference evidence="1" key="1">
    <citation type="submission" date="2022-11" db="EMBL/GenBank/DDBJ databases">
        <authorList>
            <person name="Scott C."/>
            <person name="Bruce N."/>
        </authorList>
    </citation>
    <scope>NUCLEOTIDE SEQUENCE</scope>
</reference>
<proteinExistence type="predicted"/>
<sequence>MATAGKVVSAAAISAKEFGDLLDRYPSLVQSVSDGKAAKTGQKTLVELDQYRYVEAPDCFRLDEPKRPMAHDDVKALVEWKLRHGKFRPTLMKLVSSNDAEAVRDIVESAIKTYRTESEVSAPVEILSFYWLCCNGKKDAIKYNRKEYATLNQEAQKVTKRLGVNAMDLEKSPTL</sequence>
<evidence type="ECO:0000313" key="2">
    <source>
        <dbReference type="Proteomes" id="UP000838763"/>
    </source>
</evidence>
<gene>
    <name evidence="1" type="ORF">PPNO1_LOCUS8158</name>
</gene>
<accession>A0A9P1MFA1</accession>
<dbReference type="PANTHER" id="PTHR21521:SF0">
    <property type="entry name" value="AMUN, ISOFORM A"/>
    <property type="match status" value="1"/>
</dbReference>
<dbReference type="OrthoDB" id="8249012at2759"/>